<dbReference type="Proteomes" id="UP001634394">
    <property type="component" value="Unassembled WGS sequence"/>
</dbReference>
<gene>
    <name evidence="2" type="ORF">ACJMK2_032944</name>
</gene>
<dbReference type="AlphaFoldDB" id="A0ABD3X3A5"/>
<dbReference type="EMBL" id="JBJQND010000004">
    <property type="protein sequence ID" value="KAL3880727.1"/>
    <property type="molecule type" value="Genomic_DNA"/>
</dbReference>
<proteinExistence type="predicted"/>
<comment type="caution">
    <text evidence="2">The sequence shown here is derived from an EMBL/GenBank/DDBJ whole genome shotgun (WGS) entry which is preliminary data.</text>
</comment>
<evidence type="ECO:0000313" key="2">
    <source>
        <dbReference type="EMBL" id="KAL3880727.1"/>
    </source>
</evidence>
<protein>
    <submittedName>
        <fullName evidence="2">Uncharacterized protein</fullName>
    </submittedName>
</protein>
<feature type="non-terminal residue" evidence="2">
    <location>
        <position position="222"/>
    </location>
</feature>
<organism evidence="2 3">
    <name type="scientific">Sinanodonta woodiana</name>
    <name type="common">Chinese pond mussel</name>
    <name type="synonym">Anodonta woodiana</name>
    <dbReference type="NCBI Taxonomy" id="1069815"/>
    <lineage>
        <taxon>Eukaryota</taxon>
        <taxon>Metazoa</taxon>
        <taxon>Spiralia</taxon>
        <taxon>Lophotrochozoa</taxon>
        <taxon>Mollusca</taxon>
        <taxon>Bivalvia</taxon>
        <taxon>Autobranchia</taxon>
        <taxon>Heteroconchia</taxon>
        <taxon>Palaeoheterodonta</taxon>
        <taxon>Unionida</taxon>
        <taxon>Unionoidea</taxon>
        <taxon>Unionidae</taxon>
        <taxon>Unioninae</taxon>
        <taxon>Sinanodonta</taxon>
    </lineage>
</organism>
<keyword evidence="3" id="KW-1185">Reference proteome</keyword>
<keyword evidence="1" id="KW-0175">Coiled coil</keyword>
<feature type="coiled-coil region" evidence="1">
    <location>
        <begin position="168"/>
        <end position="216"/>
    </location>
</feature>
<name>A0ABD3X3A5_SINWO</name>
<evidence type="ECO:0000313" key="3">
    <source>
        <dbReference type="Proteomes" id="UP001634394"/>
    </source>
</evidence>
<accession>A0ABD3X3A5</accession>
<evidence type="ECO:0000256" key="1">
    <source>
        <dbReference type="SAM" id="Coils"/>
    </source>
</evidence>
<reference evidence="2 3" key="1">
    <citation type="submission" date="2024-11" db="EMBL/GenBank/DDBJ databases">
        <title>Chromosome-level genome assembly of the freshwater bivalve Anodonta woodiana.</title>
        <authorList>
            <person name="Chen X."/>
        </authorList>
    </citation>
    <scope>NUCLEOTIDE SEQUENCE [LARGE SCALE GENOMIC DNA]</scope>
    <source>
        <strain evidence="2">MN2024</strain>
        <tissue evidence="2">Gills</tissue>
    </source>
</reference>
<sequence>MDHLEQTFRQMNSHDDFMIMEQSNALKEAIHKMKHNLQDLKNPVEAEEKVKRTVKGIADFMENFAKIRINEIDSVKQAKYLTKCLEFVLHQLDKTETNLKDMYDNLVAVILNLGGIARVFTAKEVTEEIRDMASSFTRESGKEITFLKSGKAGKNSRSTDTINVQQRIEQLQIENAKLLTNRTKEMEDQQRLQQKIAVLEGEIAELKKQLQQESRDKEDALN</sequence>